<protein>
    <submittedName>
        <fullName evidence="1">Uncharacterized protein</fullName>
    </submittedName>
</protein>
<feature type="non-terminal residue" evidence="1">
    <location>
        <position position="1"/>
    </location>
</feature>
<organism evidence="1 2">
    <name type="scientific">Candidatus Cryptobacteroides excrementavium</name>
    <dbReference type="NCBI Taxonomy" id="2840759"/>
    <lineage>
        <taxon>Bacteria</taxon>
        <taxon>Pseudomonadati</taxon>
        <taxon>Bacteroidota</taxon>
        <taxon>Bacteroidia</taxon>
        <taxon>Bacteroidales</taxon>
        <taxon>Candidatus Cryptobacteroides</taxon>
    </lineage>
</organism>
<comment type="caution">
    <text evidence="1">The sequence shown here is derived from an EMBL/GenBank/DDBJ whole genome shotgun (WGS) entry which is preliminary data.</text>
</comment>
<reference evidence="1" key="2">
    <citation type="journal article" date="2021" name="PeerJ">
        <title>Extensive microbial diversity within the chicken gut microbiome revealed by metagenomics and culture.</title>
        <authorList>
            <person name="Gilroy R."/>
            <person name="Ravi A."/>
            <person name="Getino M."/>
            <person name="Pursley I."/>
            <person name="Horton D.L."/>
            <person name="Alikhan N.F."/>
            <person name="Baker D."/>
            <person name="Gharbi K."/>
            <person name="Hall N."/>
            <person name="Watson M."/>
            <person name="Adriaenssens E.M."/>
            <person name="Foster-Nyarko E."/>
            <person name="Jarju S."/>
            <person name="Secka A."/>
            <person name="Antonio M."/>
            <person name="Oren A."/>
            <person name="Chaudhuri R.R."/>
            <person name="La Ragione R."/>
            <person name="Hildebrand F."/>
            <person name="Pallen M.J."/>
        </authorList>
    </citation>
    <scope>NUCLEOTIDE SEQUENCE</scope>
    <source>
        <strain evidence="1">B2-16538</strain>
    </source>
</reference>
<evidence type="ECO:0000313" key="1">
    <source>
        <dbReference type="EMBL" id="MBO8486174.1"/>
    </source>
</evidence>
<proteinExistence type="predicted"/>
<evidence type="ECO:0000313" key="2">
    <source>
        <dbReference type="Proteomes" id="UP000823750"/>
    </source>
</evidence>
<sequence length="143" mass="16602">YEIALSGKDIDTFKGNLTQNSEIYIEGKIEEKYFRKPEDRKEKGDPPFDFKIKKIIHLGNVIETYIKGLALYVSTPMLNSSFRKDLVRLIKENKGSVPLTMFLFDPETRFNIEFLSRKFKVAVTMPFIDGLKALNVRYSVVKK</sequence>
<accession>A0A9D9J4B8</accession>
<name>A0A9D9J4B8_9BACT</name>
<reference evidence="1" key="1">
    <citation type="submission" date="2020-10" db="EMBL/GenBank/DDBJ databases">
        <authorList>
            <person name="Gilroy R."/>
        </authorList>
    </citation>
    <scope>NUCLEOTIDE SEQUENCE</scope>
    <source>
        <strain evidence="1">B2-16538</strain>
    </source>
</reference>
<dbReference type="Proteomes" id="UP000823750">
    <property type="component" value="Unassembled WGS sequence"/>
</dbReference>
<dbReference type="EMBL" id="JADILX010000104">
    <property type="protein sequence ID" value="MBO8486174.1"/>
    <property type="molecule type" value="Genomic_DNA"/>
</dbReference>
<gene>
    <name evidence="1" type="ORF">IAB78_07095</name>
</gene>
<dbReference type="AlphaFoldDB" id="A0A9D9J4B8"/>